<dbReference type="AlphaFoldDB" id="A0A9Q8VFM0"/>
<sequence>MVALAFTVLFLGALFDGAIAVGDKHKHKNKNKDYSDSDSDDNNDKNDINLMKEADAIAYCAARNKAAEGTCNEGFCTFYHEKFASRANDGDLVFQYSYVVERLCPGGAKCKTDKCIARLIDEKKLEFDVEC</sequence>
<proteinExistence type="predicted"/>
<dbReference type="Proteomes" id="UP000829364">
    <property type="component" value="Chromosome 10"/>
</dbReference>
<protein>
    <submittedName>
        <fullName evidence="2">Uncharacterized protein</fullName>
    </submittedName>
</protein>
<dbReference type="RefSeq" id="XP_047847244.1">
    <property type="nucleotide sequence ID" value="XM_047991233.1"/>
</dbReference>
<feature type="chain" id="PRO_5040329734" evidence="1">
    <location>
        <begin position="21"/>
        <end position="131"/>
    </location>
</feature>
<keyword evidence="3" id="KW-1185">Reference proteome</keyword>
<evidence type="ECO:0000256" key="1">
    <source>
        <dbReference type="SAM" id="SignalP"/>
    </source>
</evidence>
<name>A0A9Q8VFM0_9HYPO</name>
<dbReference type="EMBL" id="CP086363">
    <property type="protein sequence ID" value="UNI23763.1"/>
    <property type="molecule type" value="Genomic_DNA"/>
</dbReference>
<feature type="signal peptide" evidence="1">
    <location>
        <begin position="1"/>
        <end position="20"/>
    </location>
</feature>
<accession>A0A9Q8VFM0</accession>
<reference evidence="2" key="1">
    <citation type="submission" date="2021-11" db="EMBL/GenBank/DDBJ databases">
        <title>Purpureocillium_takamizusanense_genome.</title>
        <authorList>
            <person name="Nguyen N.-H."/>
        </authorList>
    </citation>
    <scope>NUCLEOTIDE SEQUENCE</scope>
    <source>
        <strain evidence="2">PT3</strain>
    </source>
</reference>
<organism evidence="2 3">
    <name type="scientific">Purpureocillium takamizusanense</name>
    <dbReference type="NCBI Taxonomy" id="2060973"/>
    <lineage>
        <taxon>Eukaryota</taxon>
        <taxon>Fungi</taxon>
        <taxon>Dikarya</taxon>
        <taxon>Ascomycota</taxon>
        <taxon>Pezizomycotina</taxon>
        <taxon>Sordariomycetes</taxon>
        <taxon>Hypocreomycetidae</taxon>
        <taxon>Hypocreales</taxon>
        <taxon>Ophiocordycipitaceae</taxon>
        <taxon>Purpureocillium</taxon>
    </lineage>
</organism>
<dbReference type="GeneID" id="72071509"/>
<gene>
    <name evidence="2" type="ORF">JDV02_009564</name>
</gene>
<keyword evidence="1" id="KW-0732">Signal</keyword>
<dbReference type="KEGG" id="ptkz:JDV02_009564"/>
<evidence type="ECO:0000313" key="2">
    <source>
        <dbReference type="EMBL" id="UNI23763.1"/>
    </source>
</evidence>
<evidence type="ECO:0000313" key="3">
    <source>
        <dbReference type="Proteomes" id="UP000829364"/>
    </source>
</evidence>